<evidence type="ECO:0000313" key="2">
    <source>
        <dbReference type="Proteomes" id="UP000024284"/>
    </source>
</evidence>
<comment type="caution">
    <text evidence="1">The sequence shown here is derived from an EMBL/GenBank/DDBJ whole genome shotgun (WGS) entry which is preliminary data.</text>
</comment>
<dbReference type="STRING" id="76947.GCA_002080435_01195"/>
<sequence length="73" mass="7681">MRLIGGLLLIVLLVLAGGIATGFIDLQKTQEGSLPKIAVEGGQLPKFQADVAKVEVGTRNETVEVPTVDVKKP</sequence>
<organism evidence="1 2">
    <name type="scientific">Sphingobium herbicidovorans (strain ATCC 700291 / DSM 11019 / CCUG 56400 / KCTC 2939 / LMG 18315 / NBRC 16415 / MH)</name>
    <name type="common">Sphingomonas herbicidovorans</name>
    <dbReference type="NCBI Taxonomy" id="1219045"/>
    <lineage>
        <taxon>Bacteria</taxon>
        <taxon>Pseudomonadati</taxon>
        <taxon>Pseudomonadota</taxon>
        <taxon>Alphaproteobacteria</taxon>
        <taxon>Sphingomonadales</taxon>
        <taxon>Sphingomonadaceae</taxon>
        <taxon>Sphingobium</taxon>
    </lineage>
</organism>
<keyword evidence="2" id="KW-1185">Reference proteome</keyword>
<evidence type="ECO:0000313" key="1">
    <source>
        <dbReference type="EMBL" id="KFG90587.1"/>
    </source>
</evidence>
<dbReference type="Proteomes" id="UP000024284">
    <property type="component" value="Unassembled WGS sequence"/>
</dbReference>
<name>A0A086PB19_SPHHM</name>
<proteinExistence type="predicted"/>
<dbReference type="OrthoDB" id="7582968at2"/>
<dbReference type="AlphaFoldDB" id="A0A086PB19"/>
<accession>A0A086PB19</accession>
<gene>
    <name evidence="1" type="ORF">BV98_001791</name>
</gene>
<dbReference type="eggNOG" id="ENOG5033GHK">
    <property type="taxonomic scope" value="Bacteria"/>
</dbReference>
<dbReference type="PATRIC" id="fig|1219045.3.peg.1831"/>
<dbReference type="EMBL" id="JFZA02000012">
    <property type="protein sequence ID" value="KFG90587.1"/>
    <property type="molecule type" value="Genomic_DNA"/>
</dbReference>
<protein>
    <submittedName>
        <fullName evidence="1">Uncharacterized protein</fullName>
    </submittedName>
</protein>
<dbReference type="RefSeq" id="WP_037464849.1">
    <property type="nucleotide sequence ID" value="NZ_BCZD01000002.1"/>
</dbReference>
<reference evidence="1" key="1">
    <citation type="submission" date="2014-08" db="EMBL/GenBank/DDBJ databases">
        <title>Draft genome sequences of Sphingobium herbicidovorans.</title>
        <authorList>
            <person name="Gan H.M."/>
            <person name="Gan H.Y."/>
            <person name="Savka M.A."/>
        </authorList>
    </citation>
    <scope>NUCLEOTIDE SEQUENCE [LARGE SCALE GENOMIC DNA]</scope>
    <source>
        <strain evidence="1">NBRC 16415</strain>
    </source>
</reference>